<keyword evidence="3" id="KW-0964">Secreted</keyword>
<comment type="caution">
    <text evidence="10">The sequence shown here is derived from an EMBL/GenBank/DDBJ whole genome shotgun (WGS) entry which is preliminary data.</text>
</comment>
<keyword evidence="2" id="KW-0134">Cell wall</keyword>
<evidence type="ECO:0000256" key="6">
    <source>
        <dbReference type="SAM" id="MobiDB-lite"/>
    </source>
</evidence>
<dbReference type="SMART" id="SM00894">
    <property type="entry name" value="Excalibur"/>
    <property type="match status" value="1"/>
</dbReference>
<feature type="compositionally biased region" description="Polar residues" evidence="6">
    <location>
        <begin position="91"/>
        <end position="103"/>
    </location>
</feature>
<accession>A0ABT8IM42</accession>
<gene>
    <name evidence="10" type="ORF">NWF35_07955</name>
</gene>
<evidence type="ECO:0000256" key="7">
    <source>
        <dbReference type="SAM" id="Phobius"/>
    </source>
</evidence>
<dbReference type="Pfam" id="PF05901">
    <property type="entry name" value="Excalibur"/>
    <property type="match status" value="1"/>
</dbReference>
<comment type="subcellular location">
    <subcellularLocation>
        <location evidence="1">Secreted</location>
        <location evidence="1">Cell wall</location>
        <topology evidence="1">Peptidoglycan-anchor</topology>
    </subcellularLocation>
</comment>
<evidence type="ECO:0000256" key="2">
    <source>
        <dbReference type="ARBA" id="ARBA00022512"/>
    </source>
</evidence>
<feature type="transmembrane region" description="Helical" evidence="7">
    <location>
        <begin position="113"/>
        <end position="133"/>
    </location>
</feature>
<evidence type="ECO:0000256" key="8">
    <source>
        <dbReference type="SAM" id="SignalP"/>
    </source>
</evidence>
<evidence type="ECO:0000256" key="1">
    <source>
        <dbReference type="ARBA" id="ARBA00004168"/>
    </source>
</evidence>
<organism evidence="10 11">
    <name type="scientific">Polycladomyces subterraneus</name>
    <dbReference type="NCBI Taxonomy" id="1016997"/>
    <lineage>
        <taxon>Bacteria</taxon>
        <taxon>Bacillati</taxon>
        <taxon>Bacillota</taxon>
        <taxon>Bacilli</taxon>
        <taxon>Bacillales</taxon>
        <taxon>Thermoactinomycetaceae</taxon>
        <taxon>Polycladomyces</taxon>
    </lineage>
</organism>
<dbReference type="NCBIfam" id="TIGR01167">
    <property type="entry name" value="LPXTG_anchor"/>
    <property type="match status" value="1"/>
</dbReference>
<dbReference type="Pfam" id="PF00746">
    <property type="entry name" value="Gram_pos_anchor"/>
    <property type="match status" value="1"/>
</dbReference>
<feature type="chain" id="PRO_5045841663" evidence="8">
    <location>
        <begin position="24"/>
        <end position="139"/>
    </location>
</feature>
<keyword evidence="7" id="KW-0812">Transmembrane</keyword>
<feature type="domain" description="Excalibur calcium-binding" evidence="9">
    <location>
        <begin position="24"/>
        <end position="65"/>
    </location>
</feature>
<keyword evidence="5" id="KW-0572">Peptidoglycan-anchor</keyword>
<evidence type="ECO:0000256" key="4">
    <source>
        <dbReference type="ARBA" id="ARBA00022729"/>
    </source>
</evidence>
<evidence type="ECO:0000259" key="9">
    <source>
        <dbReference type="SMART" id="SM00894"/>
    </source>
</evidence>
<feature type="compositionally biased region" description="Basic and acidic residues" evidence="6">
    <location>
        <begin position="50"/>
        <end position="62"/>
    </location>
</feature>
<proteinExistence type="predicted"/>
<sequence>MRTTAVIMTVFLFALMVAPVAFAADKDCKDFKTQEEAQQYFESHGGSKTKNVDGLDRDHDGIACENLPKGSSGVGDGSGSVDKSHGDNSTDKPGNTSSQTQQGGKLPKTASPFANMIIFGLAAVFAGVGLLFFRKLRMN</sequence>
<keyword evidence="7" id="KW-0472">Membrane</keyword>
<dbReference type="RefSeq" id="WP_301238521.1">
    <property type="nucleotide sequence ID" value="NZ_JANRHH010000033.1"/>
</dbReference>
<evidence type="ECO:0000256" key="5">
    <source>
        <dbReference type="ARBA" id="ARBA00023088"/>
    </source>
</evidence>
<evidence type="ECO:0000313" key="10">
    <source>
        <dbReference type="EMBL" id="MDN4593831.1"/>
    </source>
</evidence>
<keyword evidence="4 8" id="KW-0732">Signal</keyword>
<protein>
    <submittedName>
        <fullName evidence="10">Excalibur calcium-binding domain-containing protein</fullName>
    </submittedName>
</protein>
<evidence type="ECO:0000313" key="11">
    <source>
        <dbReference type="Proteomes" id="UP001174196"/>
    </source>
</evidence>
<dbReference type="Proteomes" id="UP001174196">
    <property type="component" value="Unassembled WGS sequence"/>
</dbReference>
<keyword evidence="7" id="KW-1133">Transmembrane helix</keyword>
<dbReference type="EMBL" id="JANRHH010000033">
    <property type="protein sequence ID" value="MDN4593831.1"/>
    <property type="molecule type" value="Genomic_DNA"/>
</dbReference>
<keyword evidence="11" id="KW-1185">Reference proteome</keyword>
<reference evidence="10" key="1">
    <citation type="submission" date="2022-08" db="EMBL/GenBank/DDBJ databases">
        <title>Polycladomyces zharkentsis sp. nov., a novel thermophilic CMC and starch-degrading bacterium isolated from a geothermal spring in Kazakhstan.</title>
        <authorList>
            <person name="Mashzhan A."/>
            <person name="Kistaubaeva A."/>
            <person name="Javier-Lopez R."/>
            <person name="Birkeland N.-K."/>
        </authorList>
    </citation>
    <scope>NUCLEOTIDE SEQUENCE</scope>
    <source>
        <strain evidence="10">KSR 13</strain>
    </source>
</reference>
<dbReference type="InterPro" id="IPR019931">
    <property type="entry name" value="LPXTG_anchor"/>
</dbReference>
<evidence type="ECO:0000256" key="3">
    <source>
        <dbReference type="ARBA" id="ARBA00022525"/>
    </source>
</evidence>
<feature type="signal peptide" evidence="8">
    <location>
        <begin position="1"/>
        <end position="23"/>
    </location>
</feature>
<feature type="compositionally biased region" description="Polar residues" evidence="6">
    <location>
        <begin position="39"/>
        <end position="49"/>
    </location>
</feature>
<name>A0ABT8IM42_9BACL</name>
<feature type="region of interest" description="Disordered" evidence="6">
    <location>
        <begin position="39"/>
        <end position="107"/>
    </location>
</feature>
<dbReference type="InterPro" id="IPR008613">
    <property type="entry name" value="Excalibur_Ca-bd_domain"/>
</dbReference>